<feature type="binding site" evidence="1">
    <location>
        <position position="8"/>
    </location>
    <ligand>
        <name>Zn(2+)</name>
        <dbReference type="ChEBI" id="CHEBI:29105"/>
    </ligand>
</feature>
<dbReference type="SUPFAM" id="SSF53335">
    <property type="entry name" value="S-adenosyl-L-methionine-dependent methyltransferases"/>
    <property type="match status" value="1"/>
</dbReference>
<organism evidence="5 6">
    <name type="scientific">Vibrio panuliri</name>
    <dbReference type="NCBI Taxonomy" id="1381081"/>
    <lineage>
        <taxon>Bacteria</taxon>
        <taxon>Pseudomonadati</taxon>
        <taxon>Pseudomonadota</taxon>
        <taxon>Gammaproteobacteria</taxon>
        <taxon>Vibrionales</taxon>
        <taxon>Vibrionaceae</taxon>
        <taxon>Vibrio</taxon>
    </lineage>
</organism>
<keyword evidence="2" id="KW-0949">S-adenosyl-L-methionine</keyword>
<dbReference type="GO" id="GO:0046872">
    <property type="term" value="F:metal ion binding"/>
    <property type="evidence" value="ECO:0007669"/>
    <property type="project" value="UniProtKB-KW"/>
</dbReference>
<dbReference type="Proteomes" id="UP000186313">
    <property type="component" value="Unassembled WGS sequence"/>
</dbReference>
<protein>
    <submittedName>
        <fullName evidence="5">23S rRNA (Guanine(745)-N(1))-methyltransferase</fullName>
    </submittedName>
</protein>
<feature type="binding site" evidence="1">
    <location>
        <position position="5"/>
    </location>
    <ligand>
        <name>Zn(2+)</name>
        <dbReference type="ChEBI" id="CHEBI:29105"/>
    </ligand>
</feature>
<dbReference type="PANTHER" id="PTHR43460:SF1">
    <property type="entry name" value="METHYLTRANSFERASE TYPE 11 DOMAIN-CONTAINING PROTEIN"/>
    <property type="match status" value="1"/>
</dbReference>
<evidence type="ECO:0000313" key="5">
    <source>
        <dbReference type="EMBL" id="OLQ87934.1"/>
    </source>
</evidence>
<dbReference type="RefSeq" id="WP_075709107.1">
    <property type="nucleotide sequence ID" value="NZ_MJMJ01000023.1"/>
</dbReference>
<proteinExistence type="predicted"/>
<dbReference type="EMBL" id="MJMJ01000023">
    <property type="protein sequence ID" value="OLQ87934.1"/>
    <property type="molecule type" value="Genomic_DNA"/>
</dbReference>
<dbReference type="Pfam" id="PF21302">
    <property type="entry name" value="Zn_ribbon_RlmA"/>
    <property type="match status" value="1"/>
</dbReference>
<feature type="domain" description="23S rRNA (guanine(745)-N(1))-methyltransferase N-terminal" evidence="4">
    <location>
        <begin position="3"/>
        <end position="46"/>
    </location>
</feature>
<dbReference type="InterPro" id="IPR052939">
    <property type="entry name" value="23S_rRNA_MeTrnsfrase_RlmA"/>
</dbReference>
<keyword evidence="1" id="KW-0862">Zinc</keyword>
<gene>
    <name evidence="5" type="ORF">BIY22_07080</name>
</gene>
<dbReference type="STRING" id="1381081.BIY22_07080"/>
<dbReference type="GO" id="GO:0032259">
    <property type="term" value="P:methylation"/>
    <property type="evidence" value="ECO:0007669"/>
    <property type="project" value="UniProtKB-KW"/>
</dbReference>
<dbReference type="InterPro" id="IPR016718">
    <property type="entry name" value="rRNA_m1G-MeTrfase_A_prd"/>
</dbReference>
<dbReference type="InterPro" id="IPR029063">
    <property type="entry name" value="SAM-dependent_MTases_sf"/>
</dbReference>
<comment type="caution">
    <text evidence="5">The sequence shown here is derived from an EMBL/GenBank/DDBJ whole genome shotgun (WGS) entry which is preliminary data.</text>
</comment>
<evidence type="ECO:0000313" key="6">
    <source>
        <dbReference type="Proteomes" id="UP000186313"/>
    </source>
</evidence>
<sequence>MSYQCPLCHQSLSFANRTYRCSNNHSFDLAKEGYVNLMPVQHKRSKDPGDNKEMMQARRRFLEKDYYQPMKQAVAQLCAQYLQGTHHQLLDIGCGEGYYTDEVATQLKQQEPQAQVFGLDISKVAIRYAAKRYPNCQFTVASSHRLPFSEQSLDAILRIYAPCKAEELSRTLKDQGIVITVTPAGRHLYQLREHIYQDVRLHNEAAEELAGFTLEHEQKLNYVMELAQGDAFDLLQMTPFAWKATDELRELLKTAEHFACEADFMIRIYRKI</sequence>
<dbReference type="OrthoDB" id="108476at2"/>
<dbReference type="AlphaFoldDB" id="A0A1Q9HDW8"/>
<feature type="domain" description="Methyltransferase" evidence="3">
    <location>
        <begin position="88"/>
        <end position="224"/>
    </location>
</feature>
<dbReference type="PANTHER" id="PTHR43460">
    <property type="entry name" value="METHYLTRANSFERASE"/>
    <property type="match status" value="1"/>
</dbReference>
<evidence type="ECO:0000259" key="3">
    <source>
        <dbReference type="Pfam" id="PF13847"/>
    </source>
</evidence>
<feature type="binding site" evidence="2">
    <location>
        <position position="187"/>
    </location>
    <ligand>
        <name>S-adenosyl-L-methionine</name>
        <dbReference type="ChEBI" id="CHEBI:59789"/>
    </ligand>
</feature>
<dbReference type="PIRSF" id="PIRSF018249">
    <property type="entry name" value="MyrA_prd"/>
    <property type="match status" value="1"/>
</dbReference>
<dbReference type="NCBIfam" id="NF008300">
    <property type="entry name" value="PRK11088.1"/>
    <property type="match status" value="1"/>
</dbReference>
<dbReference type="Pfam" id="PF13847">
    <property type="entry name" value="Methyltransf_31"/>
    <property type="match status" value="1"/>
</dbReference>
<keyword evidence="1" id="KW-0479">Metal-binding</keyword>
<dbReference type="InterPro" id="IPR048647">
    <property type="entry name" value="RlmA_N"/>
</dbReference>
<feature type="binding site" evidence="1">
    <location>
        <position position="21"/>
    </location>
    <ligand>
        <name>Zn(2+)</name>
        <dbReference type="ChEBI" id="CHEBI:29105"/>
    </ligand>
</feature>
<evidence type="ECO:0000259" key="4">
    <source>
        <dbReference type="Pfam" id="PF21302"/>
    </source>
</evidence>
<dbReference type="CDD" id="cd02440">
    <property type="entry name" value="AdoMet_MTases"/>
    <property type="match status" value="1"/>
</dbReference>
<feature type="binding site" evidence="2">
    <location>
        <begin position="96"/>
        <end position="97"/>
    </location>
    <ligand>
        <name>S-adenosyl-L-methionine</name>
        <dbReference type="ChEBI" id="CHEBI:59789"/>
    </ligand>
</feature>
<feature type="binding site" evidence="1">
    <location>
        <position position="25"/>
    </location>
    <ligand>
        <name>Zn(2+)</name>
        <dbReference type="ChEBI" id="CHEBI:29105"/>
    </ligand>
</feature>
<reference evidence="5 6" key="1">
    <citation type="submission" date="2016-09" db="EMBL/GenBank/DDBJ databases">
        <title>Genomic Taxonomy of the Vibrionaceae.</title>
        <authorList>
            <person name="Gonzalez-Castillo A."/>
            <person name="Gomez-Gil B."/>
            <person name="Enciso-Ibarra K."/>
        </authorList>
    </citation>
    <scope>NUCLEOTIDE SEQUENCE [LARGE SCALE GENOMIC DNA]</scope>
    <source>
        <strain evidence="5 6">CAIM 703</strain>
    </source>
</reference>
<dbReference type="GO" id="GO:0008168">
    <property type="term" value="F:methyltransferase activity"/>
    <property type="evidence" value="ECO:0007669"/>
    <property type="project" value="UniProtKB-KW"/>
</dbReference>
<dbReference type="FunFam" id="3.40.50.150:FF:000163">
    <property type="entry name" value="23S rRNA methyltransferase A"/>
    <property type="match status" value="1"/>
</dbReference>
<keyword evidence="5" id="KW-0489">Methyltransferase</keyword>
<feature type="binding site" evidence="2">
    <location>
        <position position="67"/>
    </location>
    <ligand>
        <name>S-adenosyl-L-methionine</name>
        <dbReference type="ChEBI" id="CHEBI:59789"/>
    </ligand>
</feature>
<name>A0A1Q9HDW8_9VIBR</name>
<accession>A0A1Q9HDW8</accession>
<dbReference type="InterPro" id="IPR025714">
    <property type="entry name" value="Methyltranfer_dom"/>
</dbReference>
<dbReference type="Gene3D" id="3.40.50.150">
    <property type="entry name" value="Vaccinia Virus protein VP39"/>
    <property type="match status" value="1"/>
</dbReference>
<evidence type="ECO:0000256" key="1">
    <source>
        <dbReference type="PIRSR" id="PIRSR018249-1"/>
    </source>
</evidence>
<evidence type="ECO:0000256" key="2">
    <source>
        <dbReference type="PIRSR" id="PIRSR018249-2"/>
    </source>
</evidence>
<keyword evidence="5" id="KW-0808">Transferase</keyword>